<reference evidence="2" key="2">
    <citation type="submission" date="2019-07" db="EMBL/GenBank/DDBJ databases">
        <authorList>
            <person name="Seetharam A."/>
            <person name="Woodhouse M."/>
            <person name="Cannon E."/>
        </authorList>
    </citation>
    <scope>NUCLEOTIDE SEQUENCE [LARGE SCALE GENOMIC DNA]</scope>
    <source>
        <strain evidence="2">cv. B73</strain>
    </source>
</reference>
<dbReference type="AlphaFoldDB" id="A0A804REH1"/>
<sequence>MFEDGLQNFLQLLQVFKGKVEEQCSKIEDLRNNMFQVSARQTYMKGIVSQSSDNQANQDLTNQLVELERHFNNLEMNRSGETGRVASNRGVVYSNKTSSRTMLPLPSGRGNCYSNDLTFLGSCFAQQPEERGGRRYQTGEEGKAGATRNLEFMYNYLKELNCKTALQVVEKSLLSVAVILTFTDGLYVYTLTGLTSKSRESYANTGVLPPSPPSTRDVETRQGKVWWHRDWQRGGPVDSLDLTLDFGREAEKSHEERKLMLSSAGEDPDNGTGEEPKYH</sequence>
<dbReference type="InParanoid" id="A0A804REH1"/>
<proteinExistence type="predicted"/>
<evidence type="ECO:0000313" key="3">
    <source>
        <dbReference type="Proteomes" id="UP000007305"/>
    </source>
</evidence>
<dbReference type="InterPro" id="IPR044694">
    <property type="entry name" value="NUP214"/>
</dbReference>
<name>A0A804REH1_MAIZE</name>
<dbReference type="Gramene" id="Zm00001eb411990_T001">
    <property type="protein sequence ID" value="Zm00001eb411990_P001"/>
    <property type="gene ID" value="Zm00001eb411990"/>
</dbReference>
<evidence type="ECO:0000313" key="2">
    <source>
        <dbReference type="EnsemblPlants" id="Zm00001eb411990_P001"/>
    </source>
</evidence>
<accession>A0A804REH1</accession>
<reference evidence="3" key="1">
    <citation type="journal article" date="2009" name="Science">
        <title>The B73 maize genome: complexity, diversity, and dynamics.</title>
        <authorList>
            <person name="Schnable P.S."/>
            <person name="Ware D."/>
            <person name="Fulton R.S."/>
            <person name="Stein J.C."/>
            <person name="Wei F."/>
            <person name="Pasternak S."/>
            <person name="Liang C."/>
            <person name="Zhang J."/>
            <person name="Fulton L."/>
            <person name="Graves T.A."/>
            <person name="Minx P."/>
            <person name="Reily A.D."/>
            <person name="Courtney L."/>
            <person name="Kruchowski S.S."/>
            <person name="Tomlinson C."/>
            <person name="Strong C."/>
            <person name="Delehaunty K."/>
            <person name="Fronick C."/>
            <person name="Courtney B."/>
            <person name="Rock S.M."/>
            <person name="Belter E."/>
            <person name="Du F."/>
            <person name="Kim K."/>
            <person name="Abbott R.M."/>
            <person name="Cotton M."/>
            <person name="Levy A."/>
            <person name="Marchetto P."/>
            <person name="Ochoa K."/>
            <person name="Jackson S.M."/>
            <person name="Gillam B."/>
            <person name="Chen W."/>
            <person name="Yan L."/>
            <person name="Higginbotham J."/>
            <person name="Cardenas M."/>
            <person name="Waligorski J."/>
            <person name="Applebaum E."/>
            <person name="Phelps L."/>
            <person name="Falcone J."/>
            <person name="Kanchi K."/>
            <person name="Thane T."/>
            <person name="Scimone A."/>
            <person name="Thane N."/>
            <person name="Henke J."/>
            <person name="Wang T."/>
            <person name="Ruppert J."/>
            <person name="Shah N."/>
            <person name="Rotter K."/>
            <person name="Hodges J."/>
            <person name="Ingenthron E."/>
            <person name="Cordes M."/>
            <person name="Kohlberg S."/>
            <person name="Sgro J."/>
            <person name="Delgado B."/>
            <person name="Mead K."/>
            <person name="Chinwalla A."/>
            <person name="Leonard S."/>
            <person name="Crouse K."/>
            <person name="Collura K."/>
            <person name="Kudrna D."/>
            <person name="Currie J."/>
            <person name="He R."/>
            <person name="Angelova A."/>
            <person name="Rajasekar S."/>
            <person name="Mueller T."/>
            <person name="Lomeli R."/>
            <person name="Scara G."/>
            <person name="Ko A."/>
            <person name="Delaney K."/>
            <person name="Wissotski M."/>
            <person name="Lopez G."/>
            <person name="Campos D."/>
            <person name="Braidotti M."/>
            <person name="Ashley E."/>
            <person name="Golser W."/>
            <person name="Kim H."/>
            <person name="Lee S."/>
            <person name="Lin J."/>
            <person name="Dujmic Z."/>
            <person name="Kim W."/>
            <person name="Talag J."/>
            <person name="Zuccolo A."/>
            <person name="Fan C."/>
            <person name="Sebastian A."/>
            <person name="Kramer M."/>
            <person name="Spiegel L."/>
            <person name="Nascimento L."/>
            <person name="Zutavern T."/>
            <person name="Miller B."/>
            <person name="Ambroise C."/>
            <person name="Muller S."/>
            <person name="Spooner W."/>
            <person name="Narechania A."/>
            <person name="Ren L."/>
            <person name="Wei S."/>
            <person name="Kumari S."/>
            <person name="Faga B."/>
            <person name="Levy M.J."/>
            <person name="McMahan L."/>
            <person name="Van Buren P."/>
            <person name="Vaughn M.W."/>
            <person name="Ying K."/>
            <person name="Yeh C.-T."/>
            <person name="Emrich S.J."/>
            <person name="Jia Y."/>
            <person name="Kalyanaraman A."/>
            <person name="Hsia A.-P."/>
            <person name="Barbazuk W.B."/>
            <person name="Baucom R.S."/>
            <person name="Brutnell T.P."/>
            <person name="Carpita N.C."/>
            <person name="Chaparro C."/>
            <person name="Chia J.-M."/>
            <person name="Deragon J.-M."/>
            <person name="Estill J.C."/>
            <person name="Fu Y."/>
            <person name="Jeddeloh J.A."/>
            <person name="Han Y."/>
            <person name="Lee H."/>
            <person name="Li P."/>
            <person name="Lisch D.R."/>
            <person name="Liu S."/>
            <person name="Liu Z."/>
            <person name="Nagel D.H."/>
            <person name="McCann M.C."/>
            <person name="SanMiguel P."/>
            <person name="Myers A.M."/>
            <person name="Nettleton D."/>
            <person name="Nguyen J."/>
            <person name="Penning B.W."/>
            <person name="Ponnala L."/>
            <person name="Schneider K.L."/>
            <person name="Schwartz D.C."/>
            <person name="Sharma A."/>
            <person name="Soderlund C."/>
            <person name="Springer N.M."/>
            <person name="Sun Q."/>
            <person name="Wang H."/>
            <person name="Waterman M."/>
            <person name="Westerman R."/>
            <person name="Wolfgruber T.K."/>
            <person name="Yang L."/>
            <person name="Yu Y."/>
            <person name="Zhang L."/>
            <person name="Zhou S."/>
            <person name="Zhu Q."/>
            <person name="Bennetzen J.L."/>
            <person name="Dawe R.K."/>
            <person name="Jiang J."/>
            <person name="Jiang N."/>
            <person name="Presting G.G."/>
            <person name="Wessler S.R."/>
            <person name="Aluru S."/>
            <person name="Martienssen R.A."/>
            <person name="Clifton S.W."/>
            <person name="McCombie W.R."/>
            <person name="Wing R.A."/>
            <person name="Wilson R.K."/>
        </authorList>
    </citation>
    <scope>NUCLEOTIDE SEQUENCE [LARGE SCALE GENOMIC DNA]</scope>
    <source>
        <strain evidence="3">cv. B73</strain>
    </source>
</reference>
<organism evidence="2 3">
    <name type="scientific">Zea mays</name>
    <name type="common">Maize</name>
    <dbReference type="NCBI Taxonomy" id="4577"/>
    <lineage>
        <taxon>Eukaryota</taxon>
        <taxon>Viridiplantae</taxon>
        <taxon>Streptophyta</taxon>
        <taxon>Embryophyta</taxon>
        <taxon>Tracheophyta</taxon>
        <taxon>Spermatophyta</taxon>
        <taxon>Magnoliopsida</taxon>
        <taxon>Liliopsida</taxon>
        <taxon>Poales</taxon>
        <taxon>Poaceae</taxon>
        <taxon>PACMAD clade</taxon>
        <taxon>Panicoideae</taxon>
        <taxon>Andropogonodae</taxon>
        <taxon>Andropogoneae</taxon>
        <taxon>Tripsacinae</taxon>
        <taxon>Zea</taxon>
    </lineage>
</organism>
<dbReference type="GO" id="GO:0006405">
    <property type="term" value="P:RNA export from nucleus"/>
    <property type="evidence" value="ECO:0007669"/>
    <property type="project" value="InterPro"/>
</dbReference>
<reference evidence="2" key="3">
    <citation type="submission" date="2021-05" db="UniProtKB">
        <authorList>
            <consortium name="EnsemblPlants"/>
        </authorList>
    </citation>
    <scope>IDENTIFICATION</scope>
    <source>
        <strain evidence="2">cv. B73</strain>
    </source>
</reference>
<dbReference type="PANTHER" id="PTHR34418:SF3">
    <property type="entry name" value="NUCLEAR PORE COMPLEX PROTEIN NUP214"/>
    <property type="match status" value="1"/>
</dbReference>
<dbReference type="GO" id="GO:0017056">
    <property type="term" value="F:structural constituent of nuclear pore"/>
    <property type="evidence" value="ECO:0007669"/>
    <property type="project" value="InterPro"/>
</dbReference>
<dbReference type="EnsemblPlants" id="Zm00001eb411990_T001">
    <property type="protein sequence ID" value="Zm00001eb411990_P001"/>
    <property type="gene ID" value="Zm00001eb411990"/>
</dbReference>
<dbReference type="Proteomes" id="UP000007305">
    <property type="component" value="Chromosome 10"/>
</dbReference>
<feature type="region of interest" description="Disordered" evidence="1">
    <location>
        <begin position="253"/>
        <end position="279"/>
    </location>
</feature>
<keyword evidence="3" id="KW-1185">Reference proteome</keyword>
<dbReference type="PANTHER" id="PTHR34418">
    <property type="entry name" value="NUCLEAR PORE COMPLEX PROTEIN NUP214 ISOFORM X1"/>
    <property type="match status" value="1"/>
</dbReference>
<protein>
    <submittedName>
        <fullName evidence="2">Uncharacterized protein</fullName>
    </submittedName>
</protein>
<evidence type="ECO:0000256" key="1">
    <source>
        <dbReference type="SAM" id="MobiDB-lite"/>
    </source>
</evidence>